<reference evidence="1 2" key="1">
    <citation type="journal article" date="2016" name="Front. Microbiol.">
        <title>Single-Cell (Meta-)Genomics of a Dimorphic Candidatus Thiomargarita nelsonii Reveals Genomic Plasticity.</title>
        <authorList>
            <person name="Flood B.E."/>
            <person name="Fliss P."/>
            <person name="Jones D.S."/>
            <person name="Dick G.J."/>
            <person name="Jain S."/>
            <person name="Kaster A.K."/>
            <person name="Winkel M."/>
            <person name="Mussmann M."/>
            <person name="Bailey J."/>
        </authorList>
    </citation>
    <scope>NUCLEOTIDE SEQUENCE [LARGE SCALE GENOMIC DNA]</scope>
    <source>
        <strain evidence="1">Hydrate Ridge</strain>
    </source>
</reference>
<dbReference type="Proteomes" id="UP000030428">
    <property type="component" value="Unassembled WGS sequence"/>
</dbReference>
<name>A0A4E0QUH9_9GAMM</name>
<gene>
    <name evidence="1" type="ORF">PN36_19115</name>
</gene>
<sequence length="114" mass="13102">MALIDGAGRFVLIPFYEQIDQTGFDLQITKEDVLWKFEMISRKVQDGRFTALTGGLEYSFVGVFETDADVGVLAEFLFDDRDDNAATLMDFFYGYCHNKKIRFFKKIGFLVQQG</sequence>
<dbReference type="EMBL" id="JSZA02000077">
    <property type="protein sequence ID" value="TGO02795.1"/>
    <property type="molecule type" value="Genomic_DNA"/>
</dbReference>
<protein>
    <submittedName>
        <fullName evidence="1">Uncharacterized protein</fullName>
    </submittedName>
</protein>
<organism evidence="1 2">
    <name type="scientific">Candidatus Thiomargarita nelsonii</name>
    <dbReference type="NCBI Taxonomy" id="1003181"/>
    <lineage>
        <taxon>Bacteria</taxon>
        <taxon>Pseudomonadati</taxon>
        <taxon>Pseudomonadota</taxon>
        <taxon>Gammaproteobacteria</taxon>
        <taxon>Thiotrichales</taxon>
        <taxon>Thiotrichaceae</taxon>
        <taxon>Thiomargarita</taxon>
    </lineage>
</organism>
<evidence type="ECO:0000313" key="2">
    <source>
        <dbReference type="Proteomes" id="UP000030428"/>
    </source>
</evidence>
<dbReference type="AlphaFoldDB" id="A0A4E0QUH9"/>
<proteinExistence type="predicted"/>
<keyword evidence="2" id="KW-1185">Reference proteome</keyword>
<evidence type="ECO:0000313" key="1">
    <source>
        <dbReference type="EMBL" id="TGO02795.1"/>
    </source>
</evidence>
<comment type="caution">
    <text evidence="1">The sequence shown here is derived from an EMBL/GenBank/DDBJ whole genome shotgun (WGS) entry which is preliminary data.</text>
</comment>
<accession>A0A4E0QUH9</accession>